<reference evidence="1 2" key="1">
    <citation type="journal article" date="2020" name="Nat. Food">
        <title>A phased Vanilla planifolia genome enables genetic improvement of flavour and production.</title>
        <authorList>
            <person name="Hasing T."/>
            <person name="Tang H."/>
            <person name="Brym M."/>
            <person name="Khazi F."/>
            <person name="Huang T."/>
            <person name="Chambers A.H."/>
        </authorList>
    </citation>
    <scope>NUCLEOTIDE SEQUENCE [LARGE SCALE GENOMIC DNA]</scope>
    <source>
        <tissue evidence="1">Leaf</tissue>
    </source>
</reference>
<proteinExistence type="predicted"/>
<evidence type="ECO:0000313" key="1">
    <source>
        <dbReference type="EMBL" id="KAG0446913.1"/>
    </source>
</evidence>
<evidence type="ECO:0000313" key="2">
    <source>
        <dbReference type="Proteomes" id="UP000639772"/>
    </source>
</evidence>
<comment type="caution">
    <text evidence="1">The sequence shown here is derived from an EMBL/GenBank/DDBJ whole genome shotgun (WGS) entry which is preliminary data.</text>
</comment>
<dbReference type="EMBL" id="JADCNM010000527">
    <property type="protein sequence ID" value="KAG0446913.1"/>
    <property type="molecule type" value="Genomic_DNA"/>
</dbReference>
<protein>
    <submittedName>
        <fullName evidence="1">Uncharacterized protein</fullName>
    </submittedName>
</protein>
<sequence length="81" mass="9190">MSKDPLINHWAYSFTGVCLDSFFSNANRNSLECDEERKKESQKKEVFLLTYFSKPTPLSFSIDAQLLVLVKNKDAAVILGT</sequence>
<accession>A0A835P8L3</accession>
<dbReference type="AlphaFoldDB" id="A0A835P8L3"/>
<organism evidence="1 2">
    <name type="scientific">Vanilla planifolia</name>
    <name type="common">Vanilla</name>
    <dbReference type="NCBI Taxonomy" id="51239"/>
    <lineage>
        <taxon>Eukaryota</taxon>
        <taxon>Viridiplantae</taxon>
        <taxon>Streptophyta</taxon>
        <taxon>Embryophyta</taxon>
        <taxon>Tracheophyta</taxon>
        <taxon>Spermatophyta</taxon>
        <taxon>Magnoliopsida</taxon>
        <taxon>Liliopsida</taxon>
        <taxon>Asparagales</taxon>
        <taxon>Orchidaceae</taxon>
        <taxon>Vanilloideae</taxon>
        <taxon>Vanilleae</taxon>
        <taxon>Vanilla</taxon>
    </lineage>
</organism>
<dbReference type="Proteomes" id="UP000639772">
    <property type="component" value="Unassembled WGS sequence"/>
</dbReference>
<name>A0A835P8L3_VANPL</name>
<gene>
    <name evidence="1" type="ORF">HPP92_028567</name>
</gene>